<dbReference type="Pfam" id="PF08874">
    <property type="entry name" value="DUF1835"/>
    <property type="match status" value="1"/>
</dbReference>
<sequence length="281" mass="32958">MEGALKMIHILFDQSSAGSLRVAFKEMGMDKEEQIISFWNMFSIGPVQRLHEEAGQEARFDWMKDVMNDELGEFQEYTQHFQKTIYQIRSIPEGAAITIWTAENAHEQTGLRFILDLLKGKNNDITVINTTKSYGELFNTGRRQYTVLHSGEINPDKLQIIYDQGEGRVLTDHDKEDYGNEWIFLTENRETLRIWRNGRIVSVPEDYYDPFIIQKAKNLHRRQETKDFMKSARLIGEVLGHLDQYVGDEFLEYRLRKLIEKGVFDVEGSLIAMRYYSVKLR</sequence>
<feature type="domain" description="DUF1835" evidence="1">
    <location>
        <begin position="8"/>
        <end position="130"/>
    </location>
</feature>
<dbReference type="InterPro" id="IPR014973">
    <property type="entry name" value="DUF1835"/>
</dbReference>
<dbReference type="RefSeq" id="WP_283935895.1">
    <property type="nucleotide sequence ID" value="NZ_CP126114.1"/>
</dbReference>
<proteinExistence type="predicted"/>
<feature type="domain" description="DUF3658" evidence="2">
    <location>
        <begin position="167"/>
        <end position="276"/>
    </location>
</feature>
<evidence type="ECO:0000313" key="4">
    <source>
        <dbReference type="Proteomes" id="UP001178288"/>
    </source>
</evidence>
<gene>
    <name evidence="3" type="ORF">QNH39_01625</name>
</gene>
<reference evidence="3" key="1">
    <citation type="submission" date="2023-05" db="EMBL/GenBank/DDBJ databases">
        <title>Comparative genomics of Bacillaceae isolates and their secondary metabolite potential.</title>
        <authorList>
            <person name="Song L."/>
            <person name="Nielsen L.J."/>
            <person name="Mohite O."/>
            <person name="Xu X."/>
            <person name="Weber T."/>
            <person name="Kovacs A.T."/>
        </authorList>
    </citation>
    <scope>NUCLEOTIDE SEQUENCE</scope>
    <source>
        <strain evidence="3">XLM17</strain>
    </source>
</reference>
<organism evidence="3 4">
    <name type="scientific">Neobacillus novalis</name>
    <dbReference type="NCBI Taxonomy" id="220687"/>
    <lineage>
        <taxon>Bacteria</taxon>
        <taxon>Bacillati</taxon>
        <taxon>Bacillota</taxon>
        <taxon>Bacilli</taxon>
        <taxon>Bacillales</taxon>
        <taxon>Bacillaceae</taxon>
        <taxon>Neobacillus</taxon>
    </lineage>
</organism>
<evidence type="ECO:0000259" key="1">
    <source>
        <dbReference type="Pfam" id="PF08874"/>
    </source>
</evidence>
<name>A0AA95MRJ2_9BACI</name>
<dbReference type="EMBL" id="CP126114">
    <property type="protein sequence ID" value="WHY86620.1"/>
    <property type="molecule type" value="Genomic_DNA"/>
</dbReference>
<protein>
    <submittedName>
        <fullName evidence="3">DUF1835 domain-containing protein</fullName>
    </submittedName>
</protein>
<dbReference type="Proteomes" id="UP001178288">
    <property type="component" value="Chromosome"/>
</dbReference>
<dbReference type="AlphaFoldDB" id="A0AA95MRJ2"/>
<dbReference type="InterPro" id="IPR022123">
    <property type="entry name" value="DUF3658"/>
</dbReference>
<dbReference type="Pfam" id="PF12395">
    <property type="entry name" value="DUF3658"/>
    <property type="match status" value="1"/>
</dbReference>
<keyword evidence="4" id="KW-1185">Reference proteome</keyword>
<dbReference type="KEGG" id="nnv:QNH39_01625"/>
<accession>A0AA95MRJ2</accession>
<evidence type="ECO:0000313" key="3">
    <source>
        <dbReference type="EMBL" id="WHY86620.1"/>
    </source>
</evidence>
<evidence type="ECO:0000259" key="2">
    <source>
        <dbReference type="Pfam" id="PF12395"/>
    </source>
</evidence>